<dbReference type="Gene3D" id="3.40.50.720">
    <property type="entry name" value="NAD(P)-binding Rossmann-like Domain"/>
    <property type="match status" value="1"/>
</dbReference>
<evidence type="ECO:0000259" key="3">
    <source>
        <dbReference type="SMART" id="SM00829"/>
    </source>
</evidence>
<keyword evidence="5" id="KW-1185">Reference proteome</keyword>
<dbReference type="PANTHER" id="PTHR48106:SF13">
    <property type="entry name" value="QUINONE OXIDOREDUCTASE-RELATED"/>
    <property type="match status" value="1"/>
</dbReference>
<dbReference type="SUPFAM" id="SSF51735">
    <property type="entry name" value="NAD(P)-binding Rossmann-fold domains"/>
    <property type="match status" value="1"/>
</dbReference>
<dbReference type="RefSeq" id="WP_345213927.1">
    <property type="nucleotide sequence ID" value="NZ_BAABFT010000022.1"/>
</dbReference>
<feature type="domain" description="Enoyl reductase (ER)" evidence="3">
    <location>
        <begin position="16"/>
        <end position="325"/>
    </location>
</feature>
<dbReference type="Pfam" id="PF08240">
    <property type="entry name" value="ADH_N"/>
    <property type="match status" value="1"/>
</dbReference>
<dbReference type="InterPro" id="IPR036291">
    <property type="entry name" value="NAD(P)-bd_dom_sf"/>
</dbReference>
<name>A0ABP8HGU8_9SPHI</name>
<dbReference type="Pfam" id="PF00107">
    <property type="entry name" value="ADH_zinc_N"/>
    <property type="match status" value="1"/>
</dbReference>
<evidence type="ECO:0000256" key="1">
    <source>
        <dbReference type="ARBA" id="ARBA00022857"/>
    </source>
</evidence>
<evidence type="ECO:0000313" key="4">
    <source>
        <dbReference type="EMBL" id="GAA4339198.1"/>
    </source>
</evidence>
<dbReference type="Proteomes" id="UP001500582">
    <property type="component" value="Unassembled WGS sequence"/>
</dbReference>
<proteinExistence type="predicted"/>
<comment type="caution">
    <text evidence="4">The sequence shown here is derived from an EMBL/GenBank/DDBJ whole genome shotgun (WGS) entry which is preliminary data.</text>
</comment>
<dbReference type="EMBL" id="BAABFT010000022">
    <property type="protein sequence ID" value="GAA4339198.1"/>
    <property type="molecule type" value="Genomic_DNA"/>
</dbReference>
<accession>A0ABP8HGU8</accession>
<dbReference type="PANTHER" id="PTHR48106">
    <property type="entry name" value="QUINONE OXIDOREDUCTASE PIG3-RELATED"/>
    <property type="match status" value="1"/>
</dbReference>
<dbReference type="InterPro" id="IPR013154">
    <property type="entry name" value="ADH-like_N"/>
</dbReference>
<gene>
    <name evidence="4" type="ORF">GCM10023149_49740</name>
</gene>
<dbReference type="InterPro" id="IPR020843">
    <property type="entry name" value="ER"/>
</dbReference>
<dbReference type="SUPFAM" id="SSF50129">
    <property type="entry name" value="GroES-like"/>
    <property type="match status" value="1"/>
</dbReference>
<sequence length="327" mass="34596">MTTIKESGVVRIKRQGPPSVLEFTTEIVGQPAHNQVLIRQESIGLNYVDTMFRSGVFPLSTLPATIGVEAAGVVEAVGLQVQDFKVGDHVAYYFSLGAYAERRLINAREIVKVPSDISFDHAASLMAKGLTARMLIKQAYPVKEGDTVLVHAAAGGVGSLISALAKSKGATVIGTVGNVFKKEIALKAGLDHVIATDTEDFPSAVRSITNGKGVNVVYDGVGASTFDQSIDLILPGGSIILYGASSGAPQINQTTLQKLGISFLRPSLGNYLPDRPYLELATAEVFSALRAGVFGDLKPTVYSLADAEKAHSDLESRKTTGPVVFHP</sequence>
<keyword evidence="1" id="KW-0521">NADP</keyword>
<protein>
    <submittedName>
        <fullName evidence="4">Quinone oxidoreductase</fullName>
    </submittedName>
</protein>
<reference evidence="5" key="1">
    <citation type="journal article" date="2019" name="Int. J. Syst. Evol. Microbiol.">
        <title>The Global Catalogue of Microorganisms (GCM) 10K type strain sequencing project: providing services to taxonomists for standard genome sequencing and annotation.</title>
        <authorList>
            <consortium name="The Broad Institute Genomics Platform"/>
            <consortium name="The Broad Institute Genome Sequencing Center for Infectious Disease"/>
            <person name="Wu L."/>
            <person name="Ma J."/>
        </authorList>
    </citation>
    <scope>NUCLEOTIDE SEQUENCE [LARGE SCALE GENOMIC DNA]</scope>
    <source>
        <strain evidence="5">JCM 17705</strain>
    </source>
</reference>
<dbReference type="CDD" id="cd05286">
    <property type="entry name" value="QOR2"/>
    <property type="match status" value="1"/>
</dbReference>
<dbReference type="Gene3D" id="3.90.180.10">
    <property type="entry name" value="Medium-chain alcohol dehydrogenases, catalytic domain"/>
    <property type="match status" value="1"/>
</dbReference>
<keyword evidence="2" id="KW-0560">Oxidoreductase</keyword>
<organism evidence="4 5">
    <name type="scientific">Mucilaginibacter gynuensis</name>
    <dbReference type="NCBI Taxonomy" id="1302236"/>
    <lineage>
        <taxon>Bacteria</taxon>
        <taxon>Pseudomonadati</taxon>
        <taxon>Bacteroidota</taxon>
        <taxon>Sphingobacteriia</taxon>
        <taxon>Sphingobacteriales</taxon>
        <taxon>Sphingobacteriaceae</taxon>
        <taxon>Mucilaginibacter</taxon>
    </lineage>
</organism>
<evidence type="ECO:0000313" key="5">
    <source>
        <dbReference type="Proteomes" id="UP001500582"/>
    </source>
</evidence>
<dbReference type="SMART" id="SM00829">
    <property type="entry name" value="PKS_ER"/>
    <property type="match status" value="1"/>
</dbReference>
<dbReference type="InterPro" id="IPR011032">
    <property type="entry name" value="GroES-like_sf"/>
</dbReference>
<dbReference type="InterPro" id="IPR013149">
    <property type="entry name" value="ADH-like_C"/>
</dbReference>
<evidence type="ECO:0000256" key="2">
    <source>
        <dbReference type="ARBA" id="ARBA00023002"/>
    </source>
</evidence>
<dbReference type="InterPro" id="IPR047618">
    <property type="entry name" value="QOR-like"/>
</dbReference>